<keyword evidence="6" id="KW-0814">Transposable element</keyword>
<dbReference type="RefSeq" id="WP_204082258.1">
    <property type="nucleotide sequence ID" value="NZ_CP029619.1"/>
</dbReference>
<reference evidence="7 8" key="1">
    <citation type="submission" date="2018-05" db="EMBL/GenBank/DDBJ databases">
        <title>Candidatus Cardinium hertigii Genome Assembly.</title>
        <authorList>
            <person name="Showmaker K.C."/>
            <person name="Walden K.O."/>
            <person name="Fields C.J."/>
            <person name="Lambert K.N."/>
            <person name="Hudson M.E."/>
        </authorList>
    </citation>
    <scope>NUCLEOTIDE SEQUENCE [LARGE SCALE GENOMIC DNA]</scope>
    <source>
        <strain evidence="8">cHgTN10</strain>
    </source>
</reference>
<evidence type="ECO:0000256" key="5">
    <source>
        <dbReference type="ARBA" id="ARBA00023172"/>
    </source>
</evidence>
<protein>
    <recommendedName>
        <fullName evidence="6">Mutator family transposase</fullName>
    </recommendedName>
</protein>
<sequence>MNKNEGDKFWLGNLTKLKNRGMNDMLITCTANLSGISEAIAAVYPKTEHQVCIVHQIRNSLQYVSYKHKKSLTGNLKPIYTEVTEEEAEMALETFATK</sequence>
<evidence type="ECO:0000256" key="3">
    <source>
        <dbReference type="ARBA" id="ARBA00022578"/>
    </source>
</evidence>
<evidence type="ECO:0000256" key="6">
    <source>
        <dbReference type="RuleBase" id="RU365089"/>
    </source>
</evidence>
<keyword evidence="5 6" id="KW-0233">DNA recombination</keyword>
<evidence type="ECO:0000313" key="7">
    <source>
        <dbReference type="EMBL" id="AWN82173.1"/>
    </source>
</evidence>
<dbReference type="PANTHER" id="PTHR33217">
    <property type="entry name" value="TRANSPOSASE FOR INSERTION SEQUENCE ELEMENT IS1081"/>
    <property type="match status" value="1"/>
</dbReference>
<dbReference type="PANTHER" id="PTHR33217:SF5">
    <property type="entry name" value="MUTATOR FAMILY TRANSPOSASE"/>
    <property type="match status" value="1"/>
</dbReference>
<dbReference type="Proteomes" id="UP000245872">
    <property type="component" value="Chromosome"/>
</dbReference>
<comment type="function">
    <text evidence="1 6">Required for the transposition of the insertion element.</text>
</comment>
<dbReference type="EMBL" id="CP029619">
    <property type="protein sequence ID" value="AWN82173.1"/>
    <property type="molecule type" value="Genomic_DNA"/>
</dbReference>
<evidence type="ECO:0000256" key="2">
    <source>
        <dbReference type="ARBA" id="ARBA00010961"/>
    </source>
</evidence>
<name>A0A2Z3L9F9_9BACT</name>
<keyword evidence="4 6" id="KW-0238">DNA-binding</keyword>
<dbReference type="InterPro" id="IPR001207">
    <property type="entry name" value="Transposase_mutator"/>
</dbReference>
<organism evidence="7 8">
    <name type="scientific">Candidatus Cardinium hertigii</name>
    <dbReference type="NCBI Taxonomy" id="247481"/>
    <lineage>
        <taxon>Bacteria</taxon>
        <taxon>Pseudomonadati</taxon>
        <taxon>Bacteroidota</taxon>
        <taxon>Cytophagia</taxon>
        <taxon>Cytophagales</taxon>
        <taxon>Amoebophilaceae</taxon>
        <taxon>Candidatus Cardinium</taxon>
    </lineage>
</organism>
<evidence type="ECO:0000256" key="4">
    <source>
        <dbReference type="ARBA" id="ARBA00023125"/>
    </source>
</evidence>
<dbReference type="KEGG" id="cher:DK880_00872"/>
<keyword evidence="8" id="KW-1185">Reference proteome</keyword>
<dbReference type="GO" id="GO:0006313">
    <property type="term" value="P:DNA transposition"/>
    <property type="evidence" value="ECO:0007669"/>
    <property type="project" value="UniProtKB-UniRule"/>
</dbReference>
<dbReference type="GO" id="GO:0003677">
    <property type="term" value="F:DNA binding"/>
    <property type="evidence" value="ECO:0007669"/>
    <property type="project" value="UniProtKB-UniRule"/>
</dbReference>
<accession>A0A2Z3L9F9</accession>
<evidence type="ECO:0000256" key="1">
    <source>
        <dbReference type="ARBA" id="ARBA00002190"/>
    </source>
</evidence>
<evidence type="ECO:0000313" key="8">
    <source>
        <dbReference type="Proteomes" id="UP000245872"/>
    </source>
</evidence>
<proteinExistence type="inferred from homology"/>
<keyword evidence="3 6" id="KW-0815">Transposition</keyword>
<dbReference type="AlphaFoldDB" id="A0A2Z3L9F9"/>
<dbReference type="GO" id="GO:0004803">
    <property type="term" value="F:transposase activity"/>
    <property type="evidence" value="ECO:0007669"/>
    <property type="project" value="UniProtKB-UniRule"/>
</dbReference>
<dbReference type="Pfam" id="PF00872">
    <property type="entry name" value="Transposase_mut"/>
    <property type="match status" value="1"/>
</dbReference>
<comment type="similarity">
    <text evidence="2 6">Belongs to the transposase mutator family.</text>
</comment>
<gene>
    <name evidence="7" type="ORF">DK880_00872</name>
</gene>